<dbReference type="Proteomes" id="UP000033710">
    <property type="component" value="Unassembled WGS sequence"/>
</dbReference>
<organism evidence="1 2">
    <name type="scientific">Sporothrix schenckii 1099-18</name>
    <dbReference type="NCBI Taxonomy" id="1397361"/>
    <lineage>
        <taxon>Eukaryota</taxon>
        <taxon>Fungi</taxon>
        <taxon>Dikarya</taxon>
        <taxon>Ascomycota</taxon>
        <taxon>Pezizomycotina</taxon>
        <taxon>Sordariomycetes</taxon>
        <taxon>Sordariomycetidae</taxon>
        <taxon>Ophiostomatales</taxon>
        <taxon>Ophiostomataceae</taxon>
        <taxon>Sporothrix</taxon>
    </lineage>
</organism>
<comment type="caution">
    <text evidence="1">The sequence shown here is derived from an EMBL/GenBank/DDBJ whole genome shotgun (WGS) entry which is preliminary data.</text>
</comment>
<name>A0A0F2M9Y8_SPOSC</name>
<reference evidence="1 2" key="1">
    <citation type="journal article" date="2014" name="BMC Genomics">
        <title>Comparative genomics of the major fungal agents of human and animal Sporotrichosis: Sporothrix schenckii and Sporothrix brasiliensis.</title>
        <authorList>
            <person name="Teixeira M.M."/>
            <person name="de Almeida L.G."/>
            <person name="Kubitschek-Barreira P."/>
            <person name="Alves F.L."/>
            <person name="Kioshima E.S."/>
            <person name="Abadio A.K."/>
            <person name="Fernandes L."/>
            <person name="Derengowski L.S."/>
            <person name="Ferreira K.S."/>
            <person name="Souza R.C."/>
            <person name="Ruiz J.C."/>
            <person name="de Andrade N.C."/>
            <person name="Paes H.C."/>
            <person name="Nicola A.M."/>
            <person name="Albuquerque P."/>
            <person name="Gerber A.L."/>
            <person name="Martins V.P."/>
            <person name="Peconick L.D."/>
            <person name="Neto A.V."/>
            <person name="Chaucanez C.B."/>
            <person name="Silva P.A."/>
            <person name="Cunha O.L."/>
            <person name="de Oliveira F.F."/>
            <person name="dos Santos T.C."/>
            <person name="Barros A.L."/>
            <person name="Soares M.A."/>
            <person name="de Oliveira L.M."/>
            <person name="Marini M.M."/>
            <person name="Villalobos-Duno H."/>
            <person name="Cunha M.M."/>
            <person name="de Hoog S."/>
            <person name="da Silveira J.F."/>
            <person name="Henrissat B."/>
            <person name="Nino-Vega G.A."/>
            <person name="Cisalpino P.S."/>
            <person name="Mora-Montes H.M."/>
            <person name="Almeida S.R."/>
            <person name="Stajich J.E."/>
            <person name="Lopes-Bezerra L.M."/>
            <person name="Vasconcelos A.T."/>
            <person name="Felipe M.S."/>
        </authorList>
    </citation>
    <scope>NUCLEOTIDE SEQUENCE [LARGE SCALE GENOMIC DNA]</scope>
    <source>
        <strain evidence="1 2">1099-18</strain>
    </source>
</reference>
<dbReference type="KEGG" id="ssck:SPSK_10189"/>
<dbReference type="AlphaFoldDB" id="A0A0F2M9Y8"/>
<dbReference type="GeneID" id="27672015"/>
<sequence>MVRPWSAARCGGARQKSPDVLDAAGQEHQKRVAAGAAHFSGLRASDDSADRPQCRNRGRSIQDTVADWLVAGSGGRSN</sequence>
<dbReference type="RefSeq" id="XP_016588316.1">
    <property type="nucleotide sequence ID" value="XM_016736738.1"/>
</dbReference>
<proteinExistence type="predicted"/>
<accession>A0A0F2M9Y8</accession>
<reference evidence="1 2" key="2">
    <citation type="journal article" date="2015" name="Eukaryot. Cell">
        <title>Asexual propagation of a virulent clone complex in a human and feline outbreak of sporotrichosis.</title>
        <authorList>
            <person name="Teixeira Mde M."/>
            <person name="Rodrigues A.M."/>
            <person name="Tsui C.K."/>
            <person name="de Almeida L.G."/>
            <person name="Van Diepeningen A.D."/>
            <person name="van den Ende B.G."/>
            <person name="Fernandes G.F."/>
            <person name="Kano R."/>
            <person name="Hamelin R.C."/>
            <person name="Lopes-Bezerra L.M."/>
            <person name="Vasconcelos A.T."/>
            <person name="de Hoog S."/>
            <person name="de Camargo Z.P."/>
            <person name="Felipe M.S."/>
        </authorList>
    </citation>
    <scope>NUCLEOTIDE SEQUENCE [LARGE SCALE GENOMIC DNA]</scope>
    <source>
        <strain evidence="1 2">1099-18</strain>
    </source>
</reference>
<dbReference type="VEuPathDB" id="FungiDB:SPSK_10189"/>
<evidence type="ECO:0000313" key="2">
    <source>
        <dbReference type="Proteomes" id="UP000033710"/>
    </source>
</evidence>
<dbReference type="EMBL" id="AXCR01000007">
    <property type="protein sequence ID" value="KJR85640.1"/>
    <property type="molecule type" value="Genomic_DNA"/>
</dbReference>
<gene>
    <name evidence="1" type="ORF">SPSK_10189</name>
</gene>
<protein>
    <submittedName>
        <fullName evidence="1">Uncharacterized protein</fullName>
    </submittedName>
</protein>
<evidence type="ECO:0000313" key="1">
    <source>
        <dbReference type="EMBL" id="KJR85640.1"/>
    </source>
</evidence>